<sequence length="246" mass="26206">MAISLNSAFIQPSAAELTKSAQPLNIKSLSEDLQKTAVNLNPAAVYHPSDDAQTVSPTLEAIDVWLGRPQAADFPKIAEQHRNAHESLKLAFEDFKSALSDTFPDLANKKFGFTVETDGSLKALNSNSELSASDMEQLNALLNASGALKTAANSYRDTSIELVAADAGWGGSHLGKYNLTKENFANTIDLAALFIPKGKAPSAEAIDGLFSHQLWRKGELGTPASDAAIVAAREAAINAKRIDEKV</sequence>
<accession>A0ABT3Z0C7</accession>
<reference evidence="1 2" key="1">
    <citation type="submission" date="2022-07" db="EMBL/GenBank/DDBJ databases">
        <title>Characterization of plant growth promoting rhizobacteria (PGPR) for use as bioinoculants in agriculture.</title>
        <authorList>
            <person name="Hassen A.I."/>
            <person name="Pierneef R."/>
        </authorList>
    </citation>
    <scope>NUCLEOTIDE SEQUENCE [LARGE SCALE GENOMIC DNA]</scope>
    <source>
        <strain evidence="1 2">SARCC-3054</strain>
    </source>
</reference>
<name>A0ABT3Z0C7_9PSED</name>
<dbReference type="EMBL" id="JANIGP010000024">
    <property type="protein sequence ID" value="MCY0111232.1"/>
    <property type="molecule type" value="Genomic_DNA"/>
</dbReference>
<evidence type="ECO:0000313" key="1">
    <source>
        <dbReference type="EMBL" id="MCY0111232.1"/>
    </source>
</evidence>
<organism evidence="1 2">
    <name type="scientific">Pseudomonas monsensis</name>
    <dbReference type="NCBI Taxonomy" id="2745509"/>
    <lineage>
        <taxon>Bacteria</taxon>
        <taxon>Pseudomonadati</taxon>
        <taxon>Pseudomonadota</taxon>
        <taxon>Gammaproteobacteria</taxon>
        <taxon>Pseudomonadales</taxon>
        <taxon>Pseudomonadaceae</taxon>
        <taxon>Pseudomonas</taxon>
    </lineage>
</organism>
<protein>
    <submittedName>
        <fullName evidence="1">Uncharacterized protein</fullName>
    </submittedName>
</protein>
<dbReference type="RefSeq" id="WP_222832395.1">
    <property type="nucleotide sequence ID" value="NZ_JANIGP010000024.1"/>
</dbReference>
<keyword evidence="2" id="KW-1185">Reference proteome</keyword>
<proteinExistence type="predicted"/>
<evidence type="ECO:0000313" key="2">
    <source>
        <dbReference type="Proteomes" id="UP001207830"/>
    </source>
</evidence>
<comment type="caution">
    <text evidence="1">The sequence shown here is derived from an EMBL/GenBank/DDBJ whole genome shotgun (WGS) entry which is preliminary data.</text>
</comment>
<dbReference type="Proteomes" id="UP001207830">
    <property type="component" value="Unassembled WGS sequence"/>
</dbReference>
<gene>
    <name evidence="1" type="ORF">NQF78_23270</name>
</gene>